<proteinExistence type="predicted"/>
<dbReference type="EMBL" id="JACJPY010000027">
    <property type="protein sequence ID" value="MBD2150524.1"/>
    <property type="molecule type" value="Genomic_DNA"/>
</dbReference>
<organism evidence="1 2">
    <name type="scientific">Pseudanabaena cinerea FACHB-1277</name>
    <dbReference type="NCBI Taxonomy" id="2949581"/>
    <lineage>
        <taxon>Bacteria</taxon>
        <taxon>Bacillati</taxon>
        <taxon>Cyanobacteriota</taxon>
        <taxon>Cyanophyceae</taxon>
        <taxon>Pseudanabaenales</taxon>
        <taxon>Pseudanabaenaceae</taxon>
        <taxon>Pseudanabaena</taxon>
        <taxon>Pseudanabaena cinerea</taxon>
    </lineage>
</organism>
<keyword evidence="2" id="KW-1185">Reference proteome</keyword>
<sequence>MQTIQLSLDEEMIRNLNQLSSQQQTTPEELIKQFIIDRLQQPTKPKTVMEKLQEAERRRGEPRHFLQGRSDLSDRDVRKAIIAQRMQEKYQRIQDQL</sequence>
<evidence type="ECO:0000313" key="1">
    <source>
        <dbReference type="EMBL" id="MBD2150524.1"/>
    </source>
</evidence>
<dbReference type="RefSeq" id="WP_190350888.1">
    <property type="nucleotide sequence ID" value="NZ_JACJPY010000027.1"/>
</dbReference>
<accession>A0A926USY5</accession>
<dbReference type="Proteomes" id="UP000631421">
    <property type="component" value="Unassembled WGS sequence"/>
</dbReference>
<dbReference type="AlphaFoldDB" id="A0A926USY5"/>
<protein>
    <submittedName>
        <fullName evidence="1">Uncharacterized protein</fullName>
    </submittedName>
</protein>
<gene>
    <name evidence="1" type="ORF">H6F44_10390</name>
</gene>
<evidence type="ECO:0000313" key="2">
    <source>
        <dbReference type="Proteomes" id="UP000631421"/>
    </source>
</evidence>
<name>A0A926USY5_9CYAN</name>
<reference evidence="1" key="1">
    <citation type="journal article" date="2015" name="ISME J.">
        <title>Draft Genome Sequence of Streptomyces incarnatus NRRL8089, which Produces the Nucleoside Antibiotic Sinefungin.</title>
        <authorList>
            <person name="Oshima K."/>
            <person name="Hattori M."/>
            <person name="Shimizu H."/>
            <person name="Fukuda K."/>
            <person name="Nemoto M."/>
            <person name="Inagaki K."/>
            <person name="Tamura T."/>
        </authorList>
    </citation>
    <scope>NUCLEOTIDE SEQUENCE</scope>
    <source>
        <strain evidence="1">FACHB-1277</strain>
    </source>
</reference>
<comment type="caution">
    <text evidence="1">The sequence shown here is derived from an EMBL/GenBank/DDBJ whole genome shotgun (WGS) entry which is preliminary data.</text>
</comment>
<reference evidence="1" key="2">
    <citation type="submission" date="2020-08" db="EMBL/GenBank/DDBJ databases">
        <authorList>
            <person name="Chen M."/>
            <person name="Teng W."/>
            <person name="Zhao L."/>
            <person name="Hu C."/>
            <person name="Zhou Y."/>
            <person name="Han B."/>
            <person name="Song L."/>
            <person name="Shu W."/>
        </authorList>
    </citation>
    <scope>NUCLEOTIDE SEQUENCE</scope>
    <source>
        <strain evidence="1">FACHB-1277</strain>
    </source>
</reference>